<proteinExistence type="predicted"/>
<reference evidence="1" key="1">
    <citation type="journal article" date="2021" name="Proc. Natl. Acad. Sci. U.S.A.">
        <title>A Catalog of Tens of Thousands of Viruses from Human Metagenomes Reveals Hidden Associations with Chronic Diseases.</title>
        <authorList>
            <person name="Tisza M.J."/>
            <person name="Buck C.B."/>
        </authorList>
    </citation>
    <scope>NUCLEOTIDE SEQUENCE</scope>
    <source>
        <strain evidence="1">CtpyK9</strain>
    </source>
</reference>
<dbReference type="Gene3D" id="3.40.30.10">
    <property type="entry name" value="Glutaredoxin"/>
    <property type="match status" value="1"/>
</dbReference>
<organism evidence="1">
    <name type="scientific">Siphoviridae sp. ctpyK9</name>
    <dbReference type="NCBI Taxonomy" id="2825679"/>
    <lineage>
        <taxon>Viruses</taxon>
        <taxon>Duplodnaviria</taxon>
        <taxon>Heunggongvirae</taxon>
        <taxon>Uroviricota</taxon>
        <taxon>Caudoviricetes</taxon>
    </lineage>
</organism>
<sequence>MITVAACMYELGPQVATAKAFFAKNIPFTVTSYFKDKTAQALSTQHSFSSFPVVYCTDEDGNEFHSWCGYDAEQIAQAVERRYYE</sequence>
<evidence type="ECO:0000313" key="1">
    <source>
        <dbReference type="EMBL" id="DAF97977.1"/>
    </source>
</evidence>
<protein>
    <submittedName>
        <fullName evidence="1">Thioredoxin</fullName>
    </submittedName>
</protein>
<name>A0A8S5UU19_9CAUD</name>
<accession>A0A8S5UU19</accession>
<dbReference type="EMBL" id="BK016139">
    <property type="protein sequence ID" value="DAF97977.1"/>
    <property type="molecule type" value="Genomic_DNA"/>
</dbReference>